<dbReference type="PATRIC" id="fig|512565.3.peg.4199"/>
<dbReference type="HOGENOM" id="CLU_030057_6_4_11"/>
<gene>
    <name evidence="9" type="ordered locus">AMIS_42160</name>
</gene>
<keyword evidence="6 8" id="KW-1133">Transmembrane helix</keyword>
<feature type="transmembrane region" description="Helical" evidence="8">
    <location>
        <begin position="166"/>
        <end position="184"/>
    </location>
</feature>
<dbReference type="GO" id="GO:0055085">
    <property type="term" value="P:transmembrane transport"/>
    <property type="evidence" value="ECO:0007669"/>
    <property type="project" value="InterPro"/>
</dbReference>
<feature type="transmembrane region" description="Helical" evidence="8">
    <location>
        <begin position="334"/>
        <end position="353"/>
    </location>
</feature>
<feature type="transmembrane region" description="Helical" evidence="8">
    <location>
        <begin position="269"/>
        <end position="295"/>
    </location>
</feature>
<dbReference type="InterPro" id="IPR004695">
    <property type="entry name" value="SLAC1/Mae1/Ssu1/TehA"/>
</dbReference>
<evidence type="ECO:0000256" key="1">
    <source>
        <dbReference type="ARBA" id="ARBA00004651"/>
    </source>
</evidence>
<sequence>MSPYAEPQLLLPPAPARTAPVPAPASLTPNWFASVMATGIVATAAVSLPSGATVLRPFATAVWLLAAALLTTLLVIAARQRRTVVRHAADPVLAHFYGAPPMALLTVGAGTLLLGPDPIGDRAAVAVAATLWVIGTLTGLLAAVAVPYLRFTRHATGGTGEAFGGWLMPVVAPMVSATTGAPLVPHAPAGQIRLTLLLGCYAMFGLSLIAALIVTTLIWQRLALHTAGPAGTVPTLWIVLGPIGQAITAANALGGVAATALPHPYPQGFAALGVVLGVPLWGFAALWGSLALAVTVRTARRGLPFSLTWWSFTFPVGTCVTGTSALAAQTGATMFRVVAVLLYAALVTAWLTVGVRTLRMLRPAISRAAG</sequence>
<dbReference type="InterPro" id="IPR051629">
    <property type="entry name" value="Sulfite_efflux_TDT"/>
</dbReference>
<feature type="transmembrane region" description="Helical" evidence="8">
    <location>
        <begin position="196"/>
        <end position="219"/>
    </location>
</feature>
<evidence type="ECO:0000256" key="7">
    <source>
        <dbReference type="ARBA" id="ARBA00023136"/>
    </source>
</evidence>
<dbReference type="GO" id="GO:0005886">
    <property type="term" value="C:plasma membrane"/>
    <property type="evidence" value="ECO:0007669"/>
    <property type="project" value="UniProtKB-SubCell"/>
</dbReference>
<name>I0H8U9_ACTM4</name>
<dbReference type="KEGG" id="ams:AMIS_42160"/>
<dbReference type="STRING" id="512565.AMIS_42160"/>
<protein>
    <submittedName>
        <fullName evidence="9">Putative C4-dicarboxylate transporter</fullName>
    </submittedName>
</protein>
<evidence type="ECO:0000256" key="4">
    <source>
        <dbReference type="ARBA" id="ARBA00022475"/>
    </source>
</evidence>
<dbReference type="EMBL" id="AP012319">
    <property type="protein sequence ID" value="BAL89436.1"/>
    <property type="molecule type" value="Genomic_DNA"/>
</dbReference>
<dbReference type="PANTHER" id="PTHR31686">
    <property type="match status" value="1"/>
</dbReference>
<evidence type="ECO:0000256" key="5">
    <source>
        <dbReference type="ARBA" id="ARBA00022692"/>
    </source>
</evidence>
<keyword evidence="7 8" id="KW-0472">Membrane</keyword>
<dbReference type="PANTHER" id="PTHR31686:SF1">
    <property type="entry name" value="SULFITE EFFLUX PUMP SSU1"/>
    <property type="match status" value="1"/>
</dbReference>
<reference evidence="9 10" key="1">
    <citation type="submission" date="2012-02" db="EMBL/GenBank/DDBJ databases">
        <title>Complete genome sequence of Actinoplanes missouriensis 431 (= NBRC 102363).</title>
        <authorList>
            <person name="Ohnishi Y."/>
            <person name="Ishikawa J."/>
            <person name="Sekine M."/>
            <person name="Hosoyama A."/>
            <person name="Harada T."/>
            <person name="Narita H."/>
            <person name="Hata T."/>
            <person name="Konno Y."/>
            <person name="Tutikane K."/>
            <person name="Fujita N."/>
            <person name="Horinouchi S."/>
            <person name="Hayakawa M."/>
        </authorList>
    </citation>
    <scope>NUCLEOTIDE SEQUENCE [LARGE SCALE GENOMIC DNA]</scope>
    <source>
        <strain evidence="10">ATCC 14538 / DSM 43046 / CBS 188.64 / JCM 3121 / NBRC 102363 / NCIMB 12654 / NRRL B-3342 / UNCC 431</strain>
    </source>
</reference>
<keyword evidence="10" id="KW-1185">Reference proteome</keyword>
<evidence type="ECO:0000256" key="3">
    <source>
        <dbReference type="ARBA" id="ARBA00022448"/>
    </source>
</evidence>
<accession>I0H8U9</accession>
<dbReference type="Gene3D" id="1.50.10.150">
    <property type="entry name" value="Voltage-dependent anion channel"/>
    <property type="match status" value="1"/>
</dbReference>
<dbReference type="Pfam" id="PF03595">
    <property type="entry name" value="SLAC1"/>
    <property type="match status" value="1"/>
</dbReference>
<dbReference type="AlphaFoldDB" id="I0H8U9"/>
<evidence type="ECO:0000313" key="9">
    <source>
        <dbReference type="EMBL" id="BAL89436.1"/>
    </source>
</evidence>
<dbReference type="RefSeq" id="WP_014444330.1">
    <property type="nucleotide sequence ID" value="NC_017093.1"/>
</dbReference>
<comment type="subcellular location">
    <subcellularLocation>
        <location evidence="1">Cell membrane</location>
        <topology evidence="1">Multi-pass membrane protein</topology>
    </subcellularLocation>
</comment>
<keyword evidence="3" id="KW-0813">Transport</keyword>
<dbReference type="eggNOG" id="COG1275">
    <property type="taxonomic scope" value="Bacteria"/>
</dbReference>
<keyword evidence="5 8" id="KW-0812">Transmembrane</keyword>
<proteinExistence type="inferred from homology"/>
<feature type="transmembrane region" description="Helical" evidence="8">
    <location>
        <begin position="307"/>
        <end position="328"/>
    </location>
</feature>
<comment type="similarity">
    <text evidence="2">Belongs to the tellurite-resistance/dicarboxylate transporter (TDT) family.</text>
</comment>
<feature type="transmembrane region" description="Helical" evidence="8">
    <location>
        <begin position="123"/>
        <end position="146"/>
    </location>
</feature>
<evidence type="ECO:0000256" key="2">
    <source>
        <dbReference type="ARBA" id="ARBA00008566"/>
    </source>
</evidence>
<evidence type="ECO:0000313" key="10">
    <source>
        <dbReference type="Proteomes" id="UP000007882"/>
    </source>
</evidence>
<evidence type="ECO:0000256" key="6">
    <source>
        <dbReference type="ARBA" id="ARBA00022989"/>
    </source>
</evidence>
<feature type="transmembrane region" description="Helical" evidence="8">
    <location>
        <begin position="98"/>
        <end position="116"/>
    </location>
</feature>
<feature type="transmembrane region" description="Helical" evidence="8">
    <location>
        <begin position="60"/>
        <end position="78"/>
    </location>
</feature>
<keyword evidence="4" id="KW-1003">Cell membrane</keyword>
<organism evidence="9 10">
    <name type="scientific">Actinoplanes missouriensis (strain ATCC 14538 / DSM 43046 / CBS 188.64 / JCM 3121 / NBRC 102363 / NCIMB 12654 / NRRL B-3342 / UNCC 431)</name>
    <dbReference type="NCBI Taxonomy" id="512565"/>
    <lineage>
        <taxon>Bacteria</taxon>
        <taxon>Bacillati</taxon>
        <taxon>Actinomycetota</taxon>
        <taxon>Actinomycetes</taxon>
        <taxon>Micromonosporales</taxon>
        <taxon>Micromonosporaceae</taxon>
        <taxon>Actinoplanes</taxon>
    </lineage>
</organism>
<dbReference type="CDD" id="cd09320">
    <property type="entry name" value="TDT_like_2"/>
    <property type="match status" value="1"/>
</dbReference>
<dbReference type="InterPro" id="IPR038665">
    <property type="entry name" value="Voltage-dep_anion_channel_sf"/>
</dbReference>
<evidence type="ECO:0000256" key="8">
    <source>
        <dbReference type="SAM" id="Phobius"/>
    </source>
</evidence>
<dbReference type="Proteomes" id="UP000007882">
    <property type="component" value="Chromosome"/>
</dbReference>